<feature type="transmembrane region" description="Helical" evidence="1">
    <location>
        <begin position="88"/>
        <end position="111"/>
    </location>
</feature>
<dbReference type="Proteomes" id="UP001501757">
    <property type="component" value="Unassembled WGS sequence"/>
</dbReference>
<gene>
    <name evidence="2" type="ORF">GCM10009092_00810</name>
</gene>
<protein>
    <recommendedName>
        <fullName evidence="4">Polysaccharide biosynthesis protein</fullName>
    </recommendedName>
</protein>
<feature type="transmembrane region" description="Helical" evidence="1">
    <location>
        <begin position="21"/>
        <end position="39"/>
    </location>
</feature>
<feature type="transmembrane region" description="Helical" evidence="1">
    <location>
        <begin position="389"/>
        <end position="409"/>
    </location>
</feature>
<keyword evidence="1" id="KW-0812">Transmembrane</keyword>
<comment type="caution">
    <text evidence="2">The sequence shown here is derived from an EMBL/GenBank/DDBJ whole genome shotgun (WGS) entry which is preliminary data.</text>
</comment>
<keyword evidence="3" id="KW-1185">Reference proteome</keyword>
<feature type="transmembrane region" description="Helical" evidence="1">
    <location>
        <begin position="328"/>
        <end position="347"/>
    </location>
</feature>
<accession>A0ABP3GAP7</accession>
<evidence type="ECO:0000313" key="3">
    <source>
        <dbReference type="Proteomes" id="UP001501757"/>
    </source>
</evidence>
<evidence type="ECO:0008006" key="4">
    <source>
        <dbReference type="Google" id="ProtNLM"/>
    </source>
</evidence>
<feature type="transmembrane region" description="Helical" evidence="1">
    <location>
        <begin position="298"/>
        <end position="316"/>
    </location>
</feature>
<reference evidence="3" key="1">
    <citation type="journal article" date="2019" name="Int. J. Syst. Evol. Microbiol.">
        <title>The Global Catalogue of Microorganisms (GCM) 10K type strain sequencing project: providing services to taxonomists for standard genome sequencing and annotation.</title>
        <authorList>
            <consortium name="The Broad Institute Genomics Platform"/>
            <consortium name="The Broad Institute Genome Sequencing Center for Infectious Disease"/>
            <person name="Wu L."/>
            <person name="Ma J."/>
        </authorList>
    </citation>
    <scope>NUCLEOTIDE SEQUENCE [LARGE SCALE GENOMIC DNA]</scope>
    <source>
        <strain evidence="3">JCM 13378</strain>
    </source>
</reference>
<dbReference type="EMBL" id="BAAAEI010000001">
    <property type="protein sequence ID" value="GAA0340133.1"/>
    <property type="molecule type" value="Genomic_DNA"/>
</dbReference>
<evidence type="ECO:0000313" key="2">
    <source>
        <dbReference type="EMBL" id="GAA0340133.1"/>
    </source>
</evidence>
<sequence length="423" mass="45861">MMDVKLLINSLWPGWRRLLNVSSSAALAVANLVLSLLLLSNGLTSEFGSFAMLQVSAGLAYGITNALLGAPLLIFLNQPVIPPLALRGFFLANLLLALLLTLGQVALVYALDLPAEIFWHAGTLVLLGVIRWFGRSYCLSVRPLASMRSDWVTAFFMLLGALWLWFSDNISLTQVLMVCWVSLLAGIIALGWEHMRQLLLSMQDRELQTVNLGIRNQGKAALVGALSLEATANGHSYIISLLAGPAAFAPIAAATLLYRPVLVVQGALAMYERPRLASLLNASPATLSGLAARQLARWSLLSWAGNTLLVALLLYFPEHGLWSADEQHTMLTLCLLWGCIMFLRSIRQAPATVAQASDNFALLAKACATAALVTLPVAALLVWQVSAVASLFALLAGELVILLYLYPFYLTRIKPQQSTEPQL</sequence>
<feature type="transmembrane region" description="Helical" evidence="1">
    <location>
        <begin position="172"/>
        <end position="192"/>
    </location>
</feature>
<feature type="transmembrane region" description="Helical" evidence="1">
    <location>
        <begin position="359"/>
        <end position="383"/>
    </location>
</feature>
<feature type="transmembrane region" description="Helical" evidence="1">
    <location>
        <begin position="51"/>
        <end position="76"/>
    </location>
</feature>
<proteinExistence type="predicted"/>
<name>A0ABP3GAP7_9ALTE</name>
<organism evidence="2 3">
    <name type="scientific">Bowmanella denitrificans</name>
    <dbReference type="NCBI Taxonomy" id="366582"/>
    <lineage>
        <taxon>Bacteria</taxon>
        <taxon>Pseudomonadati</taxon>
        <taxon>Pseudomonadota</taxon>
        <taxon>Gammaproteobacteria</taxon>
        <taxon>Alteromonadales</taxon>
        <taxon>Alteromonadaceae</taxon>
        <taxon>Bowmanella</taxon>
    </lineage>
</organism>
<feature type="transmembrane region" description="Helical" evidence="1">
    <location>
        <begin position="146"/>
        <end position="166"/>
    </location>
</feature>
<feature type="transmembrane region" description="Helical" evidence="1">
    <location>
        <begin position="117"/>
        <end position="134"/>
    </location>
</feature>
<evidence type="ECO:0000256" key="1">
    <source>
        <dbReference type="SAM" id="Phobius"/>
    </source>
</evidence>
<keyword evidence="1" id="KW-1133">Transmembrane helix</keyword>
<keyword evidence="1" id="KW-0472">Membrane</keyword>